<comment type="caution">
    <text evidence="7">The sequence shown here is derived from an EMBL/GenBank/DDBJ whole genome shotgun (WGS) entry which is preliminary data.</text>
</comment>
<feature type="transmembrane region" description="Helical" evidence="6">
    <location>
        <begin position="377"/>
        <end position="400"/>
    </location>
</feature>
<keyword evidence="3 6" id="KW-0812">Transmembrane</keyword>
<feature type="transmembrane region" description="Helical" evidence="6">
    <location>
        <begin position="436"/>
        <end position="456"/>
    </location>
</feature>
<organism evidence="7 8">
    <name type="scientific">Prevotella pectinovora</name>
    <dbReference type="NCBI Taxonomy" id="1602169"/>
    <lineage>
        <taxon>Bacteria</taxon>
        <taxon>Pseudomonadati</taxon>
        <taxon>Bacteroidota</taxon>
        <taxon>Bacteroidia</taxon>
        <taxon>Bacteroidales</taxon>
        <taxon>Prevotellaceae</taxon>
        <taxon>Prevotella</taxon>
    </lineage>
</organism>
<feature type="transmembrane region" description="Helical" evidence="6">
    <location>
        <begin position="406"/>
        <end position="424"/>
    </location>
</feature>
<protein>
    <recommendedName>
        <fullName evidence="9">Polysaccharide biosynthesis protein</fullName>
    </recommendedName>
</protein>
<keyword evidence="5 6" id="KW-0472">Membrane</keyword>
<gene>
    <name evidence="7" type="ORF">ST44_07790</name>
</gene>
<keyword evidence="4 6" id="KW-1133">Transmembrane helix</keyword>
<feature type="transmembrane region" description="Helical" evidence="6">
    <location>
        <begin position="43"/>
        <end position="65"/>
    </location>
</feature>
<dbReference type="STRING" id="1602171.ST44_07790"/>
<feature type="transmembrane region" description="Helical" evidence="6">
    <location>
        <begin position="347"/>
        <end position="370"/>
    </location>
</feature>
<feature type="transmembrane region" description="Helical" evidence="6">
    <location>
        <begin position="126"/>
        <end position="147"/>
    </location>
</feature>
<reference evidence="7 8" key="1">
    <citation type="submission" date="2015-01" db="EMBL/GenBank/DDBJ databases">
        <title>Comparative genomics of non-oral Prevotella species.</title>
        <authorList>
            <person name="Accetto T."/>
            <person name="Nograsek B."/>
            <person name="Avgustin G."/>
        </authorList>
    </citation>
    <scope>NUCLEOTIDE SEQUENCE [LARGE SCALE GENOMIC DNA]</scope>
    <source>
        <strain evidence="7 8">P5-119</strain>
    </source>
</reference>
<name>A0A0D0I541_9BACT</name>
<evidence type="ECO:0000313" key="7">
    <source>
        <dbReference type="EMBL" id="KIP62189.1"/>
    </source>
</evidence>
<feature type="transmembrane region" description="Helical" evidence="6">
    <location>
        <begin position="86"/>
        <end position="114"/>
    </location>
</feature>
<keyword evidence="8" id="KW-1185">Reference proteome</keyword>
<dbReference type="Proteomes" id="UP000032046">
    <property type="component" value="Unassembled WGS sequence"/>
</dbReference>
<dbReference type="AlphaFoldDB" id="A0A0D0I541"/>
<feature type="transmembrane region" description="Helical" evidence="6">
    <location>
        <begin position="159"/>
        <end position="180"/>
    </location>
</feature>
<dbReference type="GO" id="GO:0005886">
    <property type="term" value="C:plasma membrane"/>
    <property type="evidence" value="ECO:0007669"/>
    <property type="project" value="UniProtKB-SubCell"/>
</dbReference>
<feature type="transmembrane region" description="Helical" evidence="6">
    <location>
        <begin position="468"/>
        <end position="488"/>
    </location>
</feature>
<evidence type="ECO:0000313" key="8">
    <source>
        <dbReference type="Proteomes" id="UP000032046"/>
    </source>
</evidence>
<evidence type="ECO:0000256" key="1">
    <source>
        <dbReference type="ARBA" id="ARBA00004651"/>
    </source>
</evidence>
<evidence type="ECO:0000256" key="5">
    <source>
        <dbReference type="ARBA" id="ARBA00023136"/>
    </source>
</evidence>
<proteinExistence type="predicted"/>
<feature type="transmembrane region" description="Helical" evidence="6">
    <location>
        <begin position="229"/>
        <end position="258"/>
    </location>
</feature>
<dbReference type="EMBL" id="JXQK01000056">
    <property type="protein sequence ID" value="KIP62189.1"/>
    <property type="molecule type" value="Genomic_DNA"/>
</dbReference>
<feature type="transmembrane region" description="Helical" evidence="6">
    <location>
        <begin position="186"/>
        <end position="208"/>
    </location>
</feature>
<dbReference type="RefSeq" id="WP_042519397.1">
    <property type="nucleotide sequence ID" value="NZ_JXQK01000056.1"/>
</dbReference>
<dbReference type="InterPro" id="IPR050833">
    <property type="entry name" value="Poly_Biosynth_Transport"/>
</dbReference>
<evidence type="ECO:0008006" key="9">
    <source>
        <dbReference type="Google" id="ProtNLM"/>
    </source>
</evidence>
<feature type="transmembrane region" description="Helical" evidence="6">
    <location>
        <begin position="12"/>
        <end position="31"/>
    </location>
</feature>
<keyword evidence="2" id="KW-1003">Cell membrane</keyword>
<comment type="subcellular location">
    <subcellularLocation>
        <location evidence="1">Cell membrane</location>
        <topology evidence="1">Multi-pass membrane protein</topology>
    </subcellularLocation>
</comment>
<sequence>MSYSRTSKVAKNTVMLYIRMAFTMLVSLYTSRVVLNTLGVVDYGINNVVGGTVTFLTFLVFSMNTATQRFLNVAMGKNDEEEVRHVFSISVTIHFIILVLVLIIGEIVGLWLLYNKLVIPADRMTAAFWLFQFTMVSTCTTIMSIPYNAEVIAHEKMGIYAWLSILDVVLKLIVVYLLVISPVDKLITFGFLTMCTFILNRTLYTIYCKRNFKECRYSIHFPRKLFKEMVVFASWDLFGVFAWACATQGATILLNMFFGPTVNAARGIAGTVLGAVKGFSGNFTTALNPAITKAYAAKDFSYMNKLMYSGSKLVFILLFTIMLPLFIKCHYVLELWLKIVPEYSVSFIRILLVQTLIVTMWTPVFISGIATGKLKTFGVITSSLNILQIVVCYIILKLGVQPVETILSLALWEIIAYSIQFFTLKKLIEFHFCQYALKVLFRAFIVVIVVGIPAVYFGNYLSDTFLHLMYTCLVACSLSLLFSFFILLDKSEKAFVMAKILKKHSYEGNKEN</sequence>
<evidence type="ECO:0000256" key="6">
    <source>
        <dbReference type="SAM" id="Phobius"/>
    </source>
</evidence>
<dbReference type="PANTHER" id="PTHR30250">
    <property type="entry name" value="PST FAMILY PREDICTED COLANIC ACID TRANSPORTER"/>
    <property type="match status" value="1"/>
</dbReference>
<accession>A0A0D0I541</accession>
<dbReference type="PANTHER" id="PTHR30250:SF26">
    <property type="entry name" value="PSMA PROTEIN"/>
    <property type="match status" value="1"/>
</dbReference>
<evidence type="ECO:0000256" key="3">
    <source>
        <dbReference type="ARBA" id="ARBA00022692"/>
    </source>
</evidence>
<evidence type="ECO:0000256" key="2">
    <source>
        <dbReference type="ARBA" id="ARBA00022475"/>
    </source>
</evidence>
<feature type="transmembrane region" description="Helical" evidence="6">
    <location>
        <begin position="306"/>
        <end position="327"/>
    </location>
</feature>
<evidence type="ECO:0000256" key="4">
    <source>
        <dbReference type="ARBA" id="ARBA00022989"/>
    </source>
</evidence>